<reference evidence="5 6" key="1">
    <citation type="submission" date="2018-01" db="EMBL/GenBank/DDBJ databases">
        <title>Harnessing the power of phylogenomics to disentangle the directionality and signatures of interkingdom host jumping in the parasitic fungal genus Tolypocladium.</title>
        <authorList>
            <person name="Quandt C.A."/>
            <person name="Patterson W."/>
            <person name="Spatafora J.W."/>
        </authorList>
    </citation>
    <scope>NUCLEOTIDE SEQUENCE [LARGE SCALE GENOMIC DNA]</scope>
    <source>
        <strain evidence="5 6">NRBC 100945</strain>
    </source>
</reference>
<organism evidence="5 6">
    <name type="scientific">Tolypocladium paradoxum</name>
    <dbReference type="NCBI Taxonomy" id="94208"/>
    <lineage>
        <taxon>Eukaryota</taxon>
        <taxon>Fungi</taxon>
        <taxon>Dikarya</taxon>
        <taxon>Ascomycota</taxon>
        <taxon>Pezizomycotina</taxon>
        <taxon>Sordariomycetes</taxon>
        <taxon>Hypocreomycetidae</taxon>
        <taxon>Hypocreales</taxon>
        <taxon>Ophiocordycipitaceae</taxon>
        <taxon>Tolypocladium</taxon>
    </lineage>
</organism>
<dbReference type="OrthoDB" id="5244662at2759"/>
<dbReference type="InterPro" id="IPR000330">
    <property type="entry name" value="SNF2_N"/>
</dbReference>
<evidence type="ECO:0000256" key="3">
    <source>
        <dbReference type="SAM" id="MobiDB-lite"/>
    </source>
</evidence>
<dbReference type="SUPFAM" id="SSF52540">
    <property type="entry name" value="P-loop containing nucleoside triphosphate hydrolases"/>
    <property type="match status" value="1"/>
</dbReference>
<feature type="compositionally biased region" description="Acidic residues" evidence="3">
    <location>
        <begin position="490"/>
        <end position="502"/>
    </location>
</feature>
<feature type="domain" description="Helicase ATP-binding" evidence="4">
    <location>
        <begin position="312"/>
        <end position="589"/>
    </location>
</feature>
<sequence length="612" mass="68953">MSGLHEHLLRTNARIVLKDNPYDPIAPEKRDSIRLGDLDQTASIIATMFSTLRAFPERFAISESVESADGFIWGYSHEDWNRVFLALSNYGVRRKKFTPMSTKTLPRFPKPEFYGFSDETKRVSIEDDRAEWQNKVRLEAERYEDLCVAPEGEVEELGAMASNEALMELLGKRLNSRPVQVDGGDVVDSGGVIADLLSDDIYRKLFAIAPAIDAAEHVKRKTNTISRPHLTKDEVERLKTYLDEKAGVVYDGLDAADADPATKRERERAAKAAQRELSLLMGQFPAKQQDLFEICQQVGITDWKNLRFDHKGPYQMKPGQVIDAFDIFKKMSSPVRAAILGSECGTGKTNVFLTALHMSIEDKIRSFETGTRKLVDGERKFKPSIMFCPASVLNQFFLGVLKFWPSYYRVYSVFQTKGTCSEPSRKNATLGSTEELQTVIDKLADAHMDPLTARTIIITTYTTAVRRLSKDGPSRKLSAAELEQLRNLDELDPQDDEDNGADEETHTDPVSYVTQREVLLKNTAFHWVVADECHHVKSPLSAAHKIVSKLPREGFLGMSATPIANHIRDILGYADLIWDNDYPFDYADAGDSNACEHFYDPGSWEMLREGES</sequence>
<dbReference type="Proteomes" id="UP000237481">
    <property type="component" value="Unassembled WGS sequence"/>
</dbReference>
<evidence type="ECO:0000313" key="5">
    <source>
        <dbReference type="EMBL" id="POR39436.1"/>
    </source>
</evidence>
<dbReference type="GO" id="GO:0005524">
    <property type="term" value="F:ATP binding"/>
    <property type="evidence" value="ECO:0007669"/>
    <property type="project" value="InterPro"/>
</dbReference>
<gene>
    <name evidence="5" type="ORF">TPAR_00366</name>
</gene>
<dbReference type="SMART" id="SM00487">
    <property type="entry name" value="DEXDc"/>
    <property type="match status" value="1"/>
</dbReference>
<name>A0A2S4LAI2_9HYPO</name>
<dbReference type="InterPro" id="IPR027417">
    <property type="entry name" value="P-loop_NTPase"/>
</dbReference>
<evidence type="ECO:0000256" key="2">
    <source>
        <dbReference type="ARBA" id="ARBA00022840"/>
    </source>
</evidence>
<feature type="region of interest" description="Disordered" evidence="3">
    <location>
        <begin position="486"/>
        <end position="509"/>
    </location>
</feature>
<keyword evidence="2" id="KW-0067">ATP-binding</keyword>
<dbReference type="Gene3D" id="3.40.50.300">
    <property type="entry name" value="P-loop containing nucleotide triphosphate hydrolases"/>
    <property type="match status" value="1"/>
</dbReference>
<dbReference type="EMBL" id="PKSG01000038">
    <property type="protein sequence ID" value="POR39436.1"/>
    <property type="molecule type" value="Genomic_DNA"/>
</dbReference>
<dbReference type="Pfam" id="PF00176">
    <property type="entry name" value="SNF2-rel_dom"/>
    <property type="match status" value="1"/>
</dbReference>
<dbReference type="STRING" id="94208.A0A2S4LAI2"/>
<keyword evidence="1" id="KW-0547">Nucleotide-binding</keyword>
<comment type="caution">
    <text evidence="5">The sequence shown here is derived from an EMBL/GenBank/DDBJ whole genome shotgun (WGS) entry which is preliminary data.</text>
</comment>
<evidence type="ECO:0000256" key="1">
    <source>
        <dbReference type="ARBA" id="ARBA00022741"/>
    </source>
</evidence>
<accession>A0A2S4LAI2</accession>
<dbReference type="AlphaFoldDB" id="A0A2S4LAI2"/>
<proteinExistence type="predicted"/>
<evidence type="ECO:0000313" key="6">
    <source>
        <dbReference type="Proteomes" id="UP000237481"/>
    </source>
</evidence>
<keyword evidence="6" id="KW-1185">Reference proteome</keyword>
<evidence type="ECO:0000259" key="4">
    <source>
        <dbReference type="SMART" id="SM00487"/>
    </source>
</evidence>
<protein>
    <recommendedName>
        <fullName evidence="4">Helicase ATP-binding domain-containing protein</fullName>
    </recommendedName>
</protein>
<dbReference type="InterPro" id="IPR014001">
    <property type="entry name" value="Helicase_ATP-bd"/>
</dbReference>